<dbReference type="InterPro" id="IPR015421">
    <property type="entry name" value="PyrdxlP-dep_Trfase_major"/>
</dbReference>
<dbReference type="EMBL" id="JAZDDG010000002">
    <property type="protein sequence ID" value="MEE1975520.1"/>
    <property type="molecule type" value="Genomic_DNA"/>
</dbReference>
<keyword evidence="4" id="KW-0663">Pyridoxal phosphate</keyword>
<keyword evidence="7" id="KW-1185">Reference proteome</keyword>
<organism evidence="6 7">
    <name type="scientific">Maribacter cobaltidurans</name>
    <dbReference type="NCBI Taxonomy" id="1178778"/>
    <lineage>
        <taxon>Bacteria</taxon>
        <taxon>Pseudomonadati</taxon>
        <taxon>Bacteroidota</taxon>
        <taxon>Flavobacteriia</taxon>
        <taxon>Flavobacteriales</taxon>
        <taxon>Flavobacteriaceae</taxon>
        <taxon>Maribacter</taxon>
    </lineage>
</organism>
<reference evidence="6 7" key="1">
    <citation type="submission" date="2024-01" db="EMBL/GenBank/DDBJ databases">
        <title>Maribacter spp. originated from different algae showed divergent polysaccharides utilization ability.</title>
        <authorList>
            <person name="Wang H."/>
            <person name="Wu Y."/>
        </authorList>
    </citation>
    <scope>NUCLEOTIDE SEQUENCE [LARGE SCALE GENOMIC DNA]</scope>
    <source>
        <strain evidence="6 7">PR1</strain>
    </source>
</reference>
<evidence type="ECO:0000256" key="2">
    <source>
        <dbReference type="ARBA" id="ARBA00010008"/>
    </source>
</evidence>
<sequence>MNKFPARLLTLIENRKKEGAFRALSSVNGAIDFSSNDYLGFARSEELFSKTFQLLLKYDIGQNGATGSRLLTGNHSLFEELEKRLATFHNSEAALVYNSGYDANIGFFGCVPQRGDFVFYDELIHASIRDGLQLSNAKSYKFSHNSLVALKDKIGKTVSQIGKQSNTEIYIVTESIFSMDGDAPDLKELTAYCKSEGYHLIVDEAHAVGVFGKNGEGRIQELGLQKDVFARVVTFGKSLGVHGAAILGGAGLREFLINFSRTFIYTTSLPPHNVITVLSAYDYLSSNGVNRRKQLLENIVFFKSVIEKQKLSNYFIASNSAIQSCVLPSNDTVKIVSNKLKDDGFDVKSILSPTVPEGKERLRFCLHSFNSKEEIGLVLQLLSKYI</sequence>
<evidence type="ECO:0000259" key="5">
    <source>
        <dbReference type="Pfam" id="PF00155"/>
    </source>
</evidence>
<dbReference type="Gene3D" id="3.90.1150.10">
    <property type="entry name" value="Aspartate Aminotransferase, domain 1"/>
    <property type="match status" value="1"/>
</dbReference>
<proteinExistence type="inferred from homology"/>
<evidence type="ECO:0000313" key="7">
    <source>
        <dbReference type="Proteomes" id="UP001356308"/>
    </source>
</evidence>
<dbReference type="Pfam" id="PF00155">
    <property type="entry name" value="Aminotran_1_2"/>
    <property type="match status" value="1"/>
</dbReference>
<accession>A0ABU7IRF1</accession>
<evidence type="ECO:0000256" key="1">
    <source>
        <dbReference type="ARBA" id="ARBA00001933"/>
    </source>
</evidence>
<dbReference type="InterPro" id="IPR015422">
    <property type="entry name" value="PyrdxlP-dep_Trfase_small"/>
</dbReference>
<keyword evidence="6" id="KW-0032">Aminotransferase</keyword>
<dbReference type="InterPro" id="IPR004839">
    <property type="entry name" value="Aminotransferase_I/II_large"/>
</dbReference>
<dbReference type="InterPro" id="IPR050087">
    <property type="entry name" value="AON_synthase_class-II"/>
</dbReference>
<dbReference type="InterPro" id="IPR015424">
    <property type="entry name" value="PyrdxlP-dep_Trfase"/>
</dbReference>
<protein>
    <submittedName>
        <fullName evidence="6">Pyridoxal phosphate-dependent aminotransferase family protein</fullName>
    </submittedName>
</protein>
<comment type="similarity">
    <text evidence="2">Belongs to the class-II pyridoxal-phosphate-dependent aminotransferase family. BioF subfamily.</text>
</comment>
<dbReference type="GO" id="GO:0008483">
    <property type="term" value="F:transaminase activity"/>
    <property type="evidence" value="ECO:0007669"/>
    <property type="project" value="UniProtKB-KW"/>
</dbReference>
<evidence type="ECO:0000313" key="6">
    <source>
        <dbReference type="EMBL" id="MEE1975520.1"/>
    </source>
</evidence>
<dbReference type="PANTHER" id="PTHR13693:SF77">
    <property type="entry name" value="8-AMINO-7-OXONONANOATE SYNTHASE"/>
    <property type="match status" value="1"/>
</dbReference>
<evidence type="ECO:0000256" key="3">
    <source>
        <dbReference type="ARBA" id="ARBA00022679"/>
    </source>
</evidence>
<keyword evidence="3" id="KW-0808">Transferase</keyword>
<name>A0ABU7IRF1_9FLAO</name>
<feature type="domain" description="Aminotransferase class I/classII large" evidence="5">
    <location>
        <begin position="31"/>
        <end position="368"/>
    </location>
</feature>
<comment type="caution">
    <text evidence="6">The sequence shown here is derived from an EMBL/GenBank/DDBJ whole genome shotgun (WGS) entry which is preliminary data.</text>
</comment>
<comment type="cofactor">
    <cofactor evidence="1">
        <name>pyridoxal 5'-phosphate</name>
        <dbReference type="ChEBI" id="CHEBI:597326"/>
    </cofactor>
</comment>
<dbReference type="RefSeq" id="WP_272650341.1">
    <property type="nucleotide sequence ID" value="NZ_JAZDDG010000002.1"/>
</dbReference>
<evidence type="ECO:0000256" key="4">
    <source>
        <dbReference type="ARBA" id="ARBA00022898"/>
    </source>
</evidence>
<dbReference type="Gene3D" id="3.40.640.10">
    <property type="entry name" value="Type I PLP-dependent aspartate aminotransferase-like (Major domain)"/>
    <property type="match status" value="1"/>
</dbReference>
<gene>
    <name evidence="6" type="ORF">V1I91_05540</name>
</gene>
<dbReference type="SUPFAM" id="SSF53383">
    <property type="entry name" value="PLP-dependent transferases"/>
    <property type="match status" value="1"/>
</dbReference>
<dbReference type="PANTHER" id="PTHR13693">
    <property type="entry name" value="CLASS II AMINOTRANSFERASE/8-AMINO-7-OXONONANOATE SYNTHASE"/>
    <property type="match status" value="1"/>
</dbReference>
<dbReference type="Proteomes" id="UP001356308">
    <property type="component" value="Unassembled WGS sequence"/>
</dbReference>